<proteinExistence type="predicted"/>
<keyword evidence="3" id="KW-0862">Zinc</keyword>
<protein>
    <recommendedName>
        <fullName evidence="4">MYND-type domain-containing protein</fullName>
    </recommendedName>
</protein>
<dbReference type="OrthoDB" id="283753at2759"/>
<dbReference type="GO" id="GO:0008270">
    <property type="term" value="F:zinc ion binding"/>
    <property type="evidence" value="ECO:0007669"/>
    <property type="project" value="UniProtKB-KW"/>
</dbReference>
<dbReference type="Proteomes" id="UP000054937">
    <property type="component" value="Unassembled WGS sequence"/>
</dbReference>
<evidence type="ECO:0000259" key="4">
    <source>
        <dbReference type="PROSITE" id="PS01360"/>
    </source>
</evidence>
<organism evidence="5 6">
    <name type="scientific">Pseudocohnilembus persalinus</name>
    <name type="common">Ciliate</name>
    <dbReference type="NCBI Taxonomy" id="266149"/>
    <lineage>
        <taxon>Eukaryota</taxon>
        <taxon>Sar</taxon>
        <taxon>Alveolata</taxon>
        <taxon>Ciliophora</taxon>
        <taxon>Intramacronucleata</taxon>
        <taxon>Oligohymenophorea</taxon>
        <taxon>Scuticociliatia</taxon>
        <taxon>Philasterida</taxon>
        <taxon>Pseudocohnilembidae</taxon>
        <taxon>Pseudocohnilembus</taxon>
    </lineage>
</organism>
<evidence type="ECO:0000256" key="3">
    <source>
        <dbReference type="ARBA" id="ARBA00022833"/>
    </source>
</evidence>
<reference evidence="5 6" key="1">
    <citation type="journal article" date="2015" name="Sci. Rep.">
        <title>Genome of the facultative scuticociliatosis pathogen Pseudocohnilembus persalinus provides insight into its virulence through horizontal gene transfer.</title>
        <authorList>
            <person name="Xiong J."/>
            <person name="Wang G."/>
            <person name="Cheng J."/>
            <person name="Tian M."/>
            <person name="Pan X."/>
            <person name="Warren A."/>
            <person name="Jiang C."/>
            <person name="Yuan D."/>
            <person name="Miao W."/>
        </authorList>
    </citation>
    <scope>NUCLEOTIDE SEQUENCE [LARGE SCALE GENOMIC DNA]</scope>
    <source>
        <strain evidence="5">36N120E</strain>
    </source>
</reference>
<comment type="caution">
    <text evidence="5">The sequence shown here is derived from an EMBL/GenBank/DDBJ whole genome shotgun (WGS) entry which is preliminary data.</text>
</comment>
<evidence type="ECO:0000256" key="2">
    <source>
        <dbReference type="ARBA" id="ARBA00022771"/>
    </source>
</evidence>
<gene>
    <name evidence="5" type="ORF">PPERSA_00195</name>
</gene>
<feature type="domain" description="MYND-type" evidence="4">
    <location>
        <begin position="138"/>
        <end position="177"/>
    </location>
</feature>
<sequence>MQKKEKNNQIEKKKSTQNSLWDDWTLFKKNEYTNPQIQLKKQGATFKNDQYGEFTYRPSSNSPPSMQEFYESVINGIIRRYQMGLYQGEYQYYLELQTCLHEFIRMLNFKSEILVEVFQTITNINLSKESQPNIVVPCNSCHMYIFINYHCKNCFSAFYCDKTCQKNHQAKHEETQCKKLTKLTPSISYPLQVEIHCGGDLGENVEIYYQHEKRISLKYSGDNFINGIYKILQKNRQKIKDQYNLKKKKDWPMNCRNNQHYEQQYIFFKFSEKIDEILQCMSCSLKDPQNDKKIIIDQILKFPSSKIENFPPLKDQKNYQKIQNIMENFTKEKIKEFKEYVNTQINNYYQKINKDLTQVLNQSKKDILQQFENILEFTNVSEFYDIAPVKEMIEKYQKNNINLNELFQQQLQMKKSFEDEKKFNIAISQEKIQNEVKNLVENFQLQLDEKVEIFKEKIIVNTEVIEKYKRKIENDQYEIPQKNSGNQLQIQFFKQNKPYNPKQEIEILNNSRRIKIDNKTNEQHKQLYSEGLEKNRRYHFKMKINFHQEKQQLLAFFLLGSNDKDNVWGDQNYILINNFNGDCGAGNGEREIKEGQRFLDFWEDDVSILNVVFNYQEKLFEVYDDQRKGALVINEYDF</sequence>
<accession>A0A0V0QQV9</accession>
<evidence type="ECO:0000313" key="6">
    <source>
        <dbReference type="Proteomes" id="UP000054937"/>
    </source>
</evidence>
<name>A0A0V0QQV9_PSEPJ</name>
<dbReference type="InterPro" id="IPR002893">
    <property type="entry name" value="Znf_MYND"/>
</dbReference>
<dbReference type="EMBL" id="LDAU01000116">
    <property type="protein sequence ID" value="KRX04426.1"/>
    <property type="molecule type" value="Genomic_DNA"/>
</dbReference>
<dbReference type="AlphaFoldDB" id="A0A0V0QQV9"/>
<keyword evidence="2" id="KW-0863">Zinc-finger</keyword>
<dbReference type="PROSITE" id="PS01360">
    <property type="entry name" value="ZF_MYND_1"/>
    <property type="match status" value="1"/>
</dbReference>
<keyword evidence="1" id="KW-0479">Metal-binding</keyword>
<evidence type="ECO:0000313" key="5">
    <source>
        <dbReference type="EMBL" id="KRX04426.1"/>
    </source>
</evidence>
<evidence type="ECO:0000256" key="1">
    <source>
        <dbReference type="ARBA" id="ARBA00022723"/>
    </source>
</evidence>
<dbReference type="SUPFAM" id="SSF144232">
    <property type="entry name" value="HIT/MYND zinc finger-like"/>
    <property type="match status" value="1"/>
</dbReference>
<keyword evidence="6" id="KW-1185">Reference proteome</keyword>
<dbReference type="InParanoid" id="A0A0V0QQV9"/>